<gene>
    <name evidence="4" type="ORF">FNV43_RR05353</name>
</gene>
<dbReference type="InterPro" id="IPR005123">
    <property type="entry name" value="Oxoglu/Fe-dep_dioxygenase_dom"/>
</dbReference>
<dbReference type="InterPro" id="IPR050231">
    <property type="entry name" value="Iron_ascorbate_oxido_reductase"/>
</dbReference>
<dbReference type="Pfam" id="PF03171">
    <property type="entry name" value="2OG-FeII_Oxy"/>
    <property type="match status" value="1"/>
</dbReference>
<keyword evidence="1" id="KW-0408">Iron</keyword>
<comment type="caution">
    <text evidence="4">The sequence shown here is derived from an EMBL/GenBank/DDBJ whole genome shotgun (WGS) entry which is preliminary data.</text>
</comment>
<dbReference type="GO" id="GO:0016491">
    <property type="term" value="F:oxidoreductase activity"/>
    <property type="evidence" value="ECO:0007669"/>
    <property type="project" value="UniProtKB-KW"/>
</dbReference>
<proteinExistence type="inferred from homology"/>
<evidence type="ECO:0000256" key="2">
    <source>
        <dbReference type="SAM" id="MobiDB-lite"/>
    </source>
</evidence>
<dbReference type="OrthoDB" id="288590at2759"/>
<keyword evidence="1" id="KW-0479">Metal-binding</keyword>
<evidence type="ECO:0000256" key="1">
    <source>
        <dbReference type="RuleBase" id="RU003682"/>
    </source>
</evidence>
<keyword evidence="1" id="KW-0560">Oxidoreductase</keyword>
<dbReference type="Gene3D" id="2.60.120.330">
    <property type="entry name" value="B-lactam Antibiotic, Isopenicillin N Synthase, Chain"/>
    <property type="match status" value="1"/>
</dbReference>
<dbReference type="SUPFAM" id="SSF51197">
    <property type="entry name" value="Clavaminate synthase-like"/>
    <property type="match status" value="1"/>
</dbReference>
<dbReference type="AlphaFoldDB" id="A0A8K0HNK7"/>
<dbReference type="GO" id="GO:0046872">
    <property type="term" value="F:metal ion binding"/>
    <property type="evidence" value="ECO:0007669"/>
    <property type="project" value="UniProtKB-KW"/>
</dbReference>
<dbReference type="InterPro" id="IPR044861">
    <property type="entry name" value="IPNS-like_FE2OG_OXY"/>
</dbReference>
<sequence>MNFESYPPPFRQPPQNSYSENYTTSHTSTALQDSDFIPTIDLQCLNQLDNKLEDACPIHLPFILFLGYPALSPSGTALLKRSQDINWVEGLNVPLGQLSQIQPQDFTLASFRVLLEEYRKHLARVARALFDSMLKNLNLDTIESKSNLSESNGSLRVYRYPYYSNADSAWGMDVHTDSSVLSILNQDEVGGLEVLKDDQWFTVKPIPNTLIVNLGDMMQAISDDEYKSVKHRVKVNKYKERLSICYFVFPEEGSVIRSLKYKPFTYSDFQAQVQQDIKTLGHKVGLDRFKLITND</sequence>
<comment type="similarity">
    <text evidence="1">Belongs to the iron/ascorbate-dependent oxidoreductase family.</text>
</comment>
<dbReference type="PROSITE" id="PS51471">
    <property type="entry name" value="FE2OG_OXY"/>
    <property type="match status" value="1"/>
</dbReference>
<name>A0A8K0HNK7_9ROSA</name>
<organism evidence="4 5">
    <name type="scientific">Rhamnella rubrinervis</name>
    <dbReference type="NCBI Taxonomy" id="2594499"/>
    <lineage>
        <taxon>Eukaryota</taxon>
        <taxon>Viridiplantae</taxon>
        <taxon>Streptophyta</taxon>
        <taxon>Embryophyta</taxon>
        <taxon>Tracheophyta</taxon>
        <taxon>Spermatophyta</taxon>
        <taxon>Magnoliopsida</taxon>
        <taxon>eudicotyledons</taxon>
        <taxon>Gunneridae</taxon>
        <taxon>Pentapetalae</taxon>
        <taxon>rosids</taxon>
        <taxon>fabids</taxon>
        <taxon>Rosales</taxon>
        <taxon>Rhamnaceae</taxon>
        <taxon>rhamnoid group</taxon>
        <taxon>Rhamneae</taxon>
        <taxon>Rhamnella</taxon>
    </lineage>
</organism>
<feature type="region of interest" description="Disordered" evidence="2">
    <location>
        <begin position="1"/>
        <end position="24"/>
    </location>
</feature>
<evidence type="ECO:0000313" key="4">
    <source>
        <dbReference type="EMBL" id="KAF3454905.1"/>
    </source>
</evidence>
<feature type="domain" description="Fe2OG dioxygenase" evidence="3">
    <location>
        <begin position="150"/>
        <end position="250"/>
    </location>
</feature>
<feature type="compositionally biased region" description="Pro residues" evidence="2">
    <location>
        <begin position="1"/>
        <end position="12"/>
    </location>
</feature>
<evidence type="ECO:0000259" key="3">
    <source>
        <dbReference type="PROSITE" id="PS51471"/>
    </source>
</evidence>
<protein>
    <recommendedName>
        <fullName evidence="3">Fe2OG dioxygenase domain-containing protein</fullName>
    </recommendedName>
</protein>
<dbReference type="InterPro" id="IPR027443">
    <property type="entry name" value="IPNS-like_sf"/>
</dbReference>
<dbReference type="EMBL" id="VOIH02000002">
    <property type="protein sequence ID" value="KAF3454905.1"/>
    <property type="molecule type" value="Genomic_DNA"/>
</dbReference>
<feature type="compositionally biased region" description="Polar residues" evidence="2">
    <location>
        <begin position="13"/>
        <end position="24"/>
    </location>
</feature>
<evidence type="ECO:0000313" key="5">
    <source>
        <dbReference type="Proteomes" id="UP000796880"/>
    </source>
</evidence>
<keyword evidence="5" id="KW-1185">Reference proteome</keyword>
<reference evidence="4" key="1">
    <citation type="submission" date="2020-03" db="EMBL/GenBank/DDBJ databases">
        <title>A high-quality chromosome-level genome assembly of a woody plant with both climbing and erect habits, Rhamnella rubrinervis.</title>
        <authorList>
            <person name="Lu Z."/>
            <person name="Yang Y."/>
            <person name="Zhu X."/>
            <person name="Sun Y."/>
        </authorList>
    </citation>
    <scope>NUCLEOTIDE SEQUENCE</scope>
    <source>
        <strain evidence="4">BYM</strain>
        <tissue evidence="4">Leaf</tissue>
    </source>
</reference>
<dbReference type="Proteomes" id="UP000796880">
    <property type="component" value="Unassembled WGS sequence"/>
</dbReference>
<accession>A0A8K0HNK7</accession>
<dbReference type="PANTHER" id="PTHR47990">
    <property type="entry name" value="2-OXOGLUTARATE (2OG) AND FE(II)-DEPENDENT OXYGENASE SUPERFAMILY PROTEIN-RELATED"/>
    <property type="match status" value="1"/>
</dbReference>